<protein>
    <recommendedName>
        <fullName evidence="3">beta-glucosidase</fullName>
        <ecNumber evidence="3">3.2.1.21</ecNumber>
    </recommendedName>
    <alternativeName>
        <fullName evidence="9">Beta-D-glucoside glucohydrolase</fullName>
    </alternativeName>
    <alternativeName>
        <fullName evidence="7">Cellobiase</fullName>
    </alternativeName>
    <alternativeName>
        <fullName evidence="8">Gentiobiase</fullName>
    </alternativeName>
</protein>
<dbReference type="GO" id="GO:0009251">
    <property type="term" value="P:glucan catabolic process"/>
    <property type="evidence" value="ECO:0007669"/>
    <property type="project" value="TreeGrafter"/>
</dbReference>
<reference evidence="12 13" key="1">
    <citation type="journal article" date="2013" name="Genome Announc.">
        <title>Draft Genome Sequence of Sphingobium quisquiliarum Strain P25T, a Novel Hexachlorocyclohexane (HCH)-Degrading Bacterium Isolated from an HCH Dumpsite.</title>
        <authorList>
            <person name="Kumar Singh A."/>
            <person name="Sangwan N."/>
            <person name="Sharma A."/>
            <person name="Gupta V."/>
            <person name="Khurana J.P."/>
            <person name="Lal R."/>
        </authorList>
    </citation>
    <scope>NUCLEOTIDE SEQUENCE [LARGE SCALE GENOMIC DNA]</scope>
    <source>
        <strain evidence="12 13">P25</strain>
    </source>
</reference>
<dbReference type="SUPFAM" id="SSF52279">
    <property type="entry name" value="Beta-D-glucan exohydrolase, C-terminal domain"/>
    <property type="match status" value="1"/>
</dbReference>
<dbReference type="Gene3D" id="3.40.50.1700">
    <property type="entry name" value="Glycoside hydrolase family 3 C-terminal domain"/>
    <property type="match status" value="1"/>
</dbReference>
<dbReference type="InterPro" id="IPR002772">
    <property type="entry name" value="Glyco_hydro_3_C"/>
</dbReference>
<comment type="caution">
    <text evidence="12">The sequence shown here is derived from an EMBL/GenBank/DDBJ whole genome shotgun (WGS) entry which is preliminary data.</text>
</comment>
<dbReference type="PANTHER" id="PTHR30620">
    <property type="entry name" value="PERIPLASMIC BETA-GLUCOSIDASE-RELATED"/>
    <property type="match status" value="1"/>
</dbReference>
<dbReference type="GO" id="GO:0008422">
    <property type="term" value="F:beta-glucosidase activity"/>
    <property type="evidence" value="ECO:0007669"/>
    <property type="project" value="UniProtKB-EC"/>
</dbReference>
<dbReference type="Gene3D" id="3.20.20.300">
    <property type="entry name" value="Glycoside hydrolase, family 3, N-terminal domain"/>
    <property type="match status" value="1"/>
</dbReference>
<feature type="signal peptide" evidence="10">
    <location>
        <begin position="1"/>
        <end position="26"/>
    </location>
</feature>
<feature type="domain" description="Fibronectin type III-like" evidence="11">
    <location>
        <begin position="706"/>
        <end position="775"/>
    </location>
</feature>
<evidence type="ECO:0000256" key="2">
    <source>
        <dbReference type="ARBA" id="ARBA00005336"/>
    </source>
</evidence>
<accession>T0H2W7</accession>
<comment type="similarity">
    <text evidence="2">Belongs to the glycosyl hydrolase 3 family.</text>
</comment>
<organism evidence="12 13">
    <name type="scientific">Sphingobium quisquiliarum P25</name>
    <dbReference type="NCBI Taxonomy" id="1329909"/>
    <lineage>
        <taxon>Bacteria</taxon>
        <taxon>Pseudomonadati</taxon>
        <taxon>Pseudomonadota</taxon>
        <taxon>Alphaproteobacteria</taxon>
        <taxon>Sphingomonadales</taxon>
        <taxon>Sphingomonadaceae</taxon>
        <taxon>Sphingobium</taxon>
    </lineage>
</organism>
<evidence type="ECO:0000256" key="1">
    <source>
        <dbReference type="ARBA" id="ARBA00000448"/>
    </source>
</evidence>
<evidence type="ECO:0000313" key="13">
    <source>
        <dbReference type="Proteomes" id="UP000015525"/>
    </source>
</evidence>
<comment type="catalytic activity">
    <reaction evidence="1">
        <text>Hydrolysis of terminal, non-reducing beta-D-glucosyl residues with release of beta-D-glucose.</text>
        <dbReference type="EC" id="3.2.1.21"/>
    </reaction>
</comment>
<evidence type="ECO:0000256" key="9">
    <source>
        <dbReference type="ARBA" id="ARBA00032594"/>
    </source>
</evidence>
<evidence type="ECO:0000256" key="10">
    <source>
        <dbReference type="SAM" id="SignalP"/>
    </source>
</evidence>
<sequence>MSTMMMISRRTLLASSALLAFSPVRAATGGPVYRDARAPVADRVKDLLSRMTLEEKVAQMCSMWTSKGKILNEDGSFSPEKAATALPHGLGQIGRPADTFGNKRFFKGDWFRDVEETAPLVNAMQRYFVEKTRLGIPALVHEETAHGYQARGATIFPIPPALGSTWDPELVEQVFSTIAKEARVRGVNVALSPVVDLMREPRWGRMEEFFGEDPYLVAQMGAAAVRGQQGPRPLGKDKVFVTLKHFVHGSPEGGLNKAPADFNERTLRENYLVPFAHIIKTSDPAVIMPAYNEVEGVPAHASRQLLEKTGRERLGFKGAYFSDYGGIEELAKAHHVAADMDEAAILALNAGVDADLPDGTVYARLPALVRSGRVSEAKIDAAVARILAMKFEAGLFENPYVDPRRVKRETNTPAAIALARKSAEKALILLKNDGILPLDPNAKMKLAVIGPNSVEAMIGGYSGENDRKVGVLAGLRAAAGPNLTIEQSDGVWISQPDAKGEHGMMAIMKPVPDEENRTRIAQAVEVAKRSDAVLLVIGDNPQITREAVAGPGDRNSLDLFGLQNDLVDAILATGKPVVTLLLNGRPISVNRLAEKANALLEGWYLGEEGGNAVANIVFGKANPGGKLPVSIPRSVGELPAFYNRHPSSAGSYVEGKRGPLYPFGHGLSYTSFDISAPRLSAPEIGRTDAFWVEVDVTNTGKREGDEVVQIYIRDEVSSAPRPVLELKAFRRITLKPGEKRTVRFDLTPDALAFWNIDMEWTVESGAFTISAGPSSAVLKSSKLTVRA</sequence>
<evidence type="ECO:0000259" key="11">
    <source>
        <dbReference type="SMART" id="SM01217"/>
    </source>
</evidence>
<dbReference type="InterPro" id="IPR017853">
    <property type="entry name" value="GH"/>
</dbReference>
<dbReference type="InterPro" id="IPR036962">
    <property type="entry name" value="Glyco_hydro_3_N_sf"/>
</dbReference>
<dbReference type="Gene3D" id="2.60.40.10">
    <property type="entry name" value="Immunoglobulins"/>
    <property type="match status" value="1"/>
</dbReference>
<dbReference type="Pfam" id="PF00933">
    <property type="entry name" value="Glyco_hydro_3"/>
    <property type="match status" value="1"/>
</dbReference>
<dbReference type="EC" id="3.2.1.21" evidence="3"/>
<dbReference type="InterPro" id="IPR026891">
    <property type="entry name" value="Fn3-like"/>
</dbReference>
<dbReference type="InterPro" id="IPR051915">
    <property type="entry name" value="Cellulose_Degrad_GH3"/>
</dbReference>
<dbReference type="AlphaFoldDB" id="T0H2W7"/>
<dbReference type="PANTHER" id="PTHR30620:SF16">
    <property type="entry name" value="LYSOSOMAL BETA GLUCOSIDASE"/>
    <property type="match status" value="1"/>
</dbReference>
<keyword evidence="4 10" id="KW-0732">Signal</keyword>
<evidence type="ECO:0000256" key="4">
    <source>
        <dbReference type="ARBA" id="ARBA00022729"/>
    </source>
</evidence>
<proteinExistence type="inferred from homology"/>
<keyword evidence="13" id="KW-1185">Reference proteome</keyword>
<evidence type="ECO:0000256" key="7">
    <source>
        <dbReference type="ARBA" id="ARBA00031448"/>
    </source>
</evidence>
<dbReference type="InterPro" id="IPR036881">
    <property type="entry name" value="Glyco_hydro_3_C_sf"/>
</dbReference>
<keyword evidence="5" id="KW-0378">Hydrolase</keyword>
<dbReference type="Proteomes" id="UP000015525">
    <property type="component" value="Unassembled WGS sequence"/>
</dbReference>
<evidence type="ECO:0000256" key="5">
    <source>
        <dbReference type="ARBA" id="ARBA00022801"/>
    </source>
</evidence>
<gene>
    <name evidence="12" type="ORF">L288_11290</name>
</gene>
<dbReference type="EMBL" id="ATHO01000098">
    <property type="protein sequence ID" value="EQB06428.1"/>
    <property type="molecule type" value="Genomic_DNA"/>
</dbReference>
<dbReference type="Pfam" id="PF14310">
    <property type="entry name" value="Fn3-like"/>
    <property type="match status" value="1"/>
</dbReference>
<evidence type="ECO:0000313" key="12">
    <source>
        <dbReference type="EMBL" id="EQB06428.1"/>
    </source>
</evidence>
<dbReference type="InterPro" id="IPR006311">
    <property type="entry name" value="TAT_signal"/>
</dbReference>
<dbReference type="Pfam" id="PF01915">
    <property type="entry name" value="Glyco_hydro_3_C"/>
    <property type="match status" value="1"/>
</dbReference>
<dbReference type="PATRIC" id="fig|1329909.3.peg.2183"/>
<dbReference type="InterPro" id="IPR013783">
    <property type="entry name" value="Ig-like_fold"/>
</dbReference>
<dbReference type="InterPro" id="IPR001764">
    <property type="entry name" value="Glyco_hydro_3_N"/>
</dbReference>
<dbReference type="PRINTS" id="PR00133">
    <property type="entry name" value="GLHYDRLASE3"/>
</dbReference>
<feature type="chain" id="PRO_5004563414" description="beta-glucosidase" evidence="10">
    <location>
        <begin position="27"/>
        <end position="787"/>
    </location>
</feature>
<dbReference type="PROSITE" id="PS51318">
    <property type="entry name" value="TAT"/>
    <property type="match status" value="1"/>
</dbReference>
<dbReference type="SMART" id="SM01217">
    <property type="entry name" value="Fn3_like"/>
    <property type="match status" value="1"/>
</dbReference>
<dbReference type="FunFam" id="2.60.40.10:FF:000495">
    <property type="entry name" value="Periplasmic beta-glucosidase"/>
    <property type="match status" value="1"/>
</dbReference>
<keyword evidence="6" id="KW-0326">Glycosidase</keyword>
<evidence type="ECO:0000256" key="3">
    <source>
        <dbReference type="ARBA" id="ARBA00012744"/>
    </source>
</evidence>
<evidence type="ECO:0000256" key="8">
    <source>
        <dbReference type="ARBA" id="ARBA00032194"/>
    </source>
</evidence>
<evidence type="ECO:0000256" key="6">
    <source>
        <dbReference type="ARBA" id="ARBA00023295"/>
    </source>
</evidence>
<dbReference type="SUPFAM" id="SSF51445">
    <property type="entry name" value="(Trans)glycosidases"/>
    <property type="match status" value="1"/>
</dbReference>
<name>T0H2W7_9SPHN</name>